<evidence type="ECO:0000313" key="3">
    <source>
        <dbReference type="Proteomes" id="UP000683291"/>
    </source>
</evidence>
<feature type="domain" description="MOSC" evidence="1">
    <location>
        <begin position="106"/>
        <end position="246"/>
    </location>
</feature>
<sequence length="246" mass="27359">MSHVTALWRHPIKAHGREALDRVTLIKGQAMPFDRLWAVAHDSAKAQSGEWAPCANFNRGARTAGLMAIDATLDPASEEITLRHPDLPDITLHPERDSAALLDWVRPLCDPQRGRPDRVMRLEGRGYTDTPFASISICNTASHAAVESLAMAPLQPERWRGNIWIEGPAAWEEFDWIGRDARLGTARLRIEERITRCKATTVNTQTGARDVDTLAALRMLDHQDFGIYATVVEGGDIVLGDRLELI</sequence>
<dbReference type="GO" id="GO:0003824">
    <property type="term" value="F:catalytic activity"/>
    <property type="evidence" value="ECO:0007669"/>
    <property type="project" value="InterPro"/>
</dbReference>
<proteinExistence type="predicted"/>
<accession>A0A975JBX5</accession>
<gene>
    <name evidence="2" type="ORF">KDD17_11895</name>
</gene>
<evidence type="ECO:0000259" key="1">
    <source>
        <dbReference type="PROSITE" id="PS51340"/>
    </source>
</evidence>
<dbReference type="InterPro" id="IPR011037">
    <property type="entry name" value="Pyrv_Knase-like_insert_dom_sf"/>
</dbReference>
<name>A0A975JBX5_9RHOB</name>
<dbReference type="RefSeq" id="WP_212703858.1">
    <property type="nucleotide sequence ID" value="NZ_CP073581.1"/>
</dbReference>
<dbReference type="GO" id="GO:0030170">
    <property type="term" value="F:pyridoxal phosphate binding"/>
    <property type="evidence" value="ECO:0007669"/>
    <property type="project" value="InterPro"/>
</dbReference>
<dbReference type="KEGG" id="sual:KDD17_11895"/>
<dbReference type="SUPFAM" id="SSF50800">
    <property type="entry name" value="PK beta-barrel domain-like"/>
    <property type="match status" value="1"/>
</dbReference>
<organism evidence="2 3">
    <name type="scientific">Sulfitobacter albidus</name>
    <dbReference type="NCBI Taxonomy" id="2829501"/>
    <lineage>
        <taxon>Bacteria</taxon>
        <taxon>Pseudomonadati</taxon>
        <taxon>Pseudomonadota</taxon>
        <taxon>Alphaproteobacteria</taxon>
        <taxon>Rhodobacterales</taxon>
        <taxon>Roseobacteraceae</taxon>
        <taxon>Sulfitobacter</taxon>
    </lineage>
</organism>
<reference evidence="2" key="1">
    <citation type="submission" date="2021-04" db="EMBL/GenBank/DDBJ databases">
        <title>Complete genome sequence for Sulfitobacter sp. strain JK7-1.</title>
        <authorList>
            <person name="Park S.-J."/>
        </authorList>
    </citation>
    <scope>NUCLEOTIDE SEQUENCE</scope>
    <source>
        <strain evidence="2">JK7-1</strain>
    </source>
</reference>
<dbReference type="GO" id="GO:0030151">
    <property type="term" value="F:molybdenum ion binding"/>
    <property type="evidence" value="ECO:0007669"/>
    <property type="project" value="InterPro"/>
</dbReference>
<protein>
    <submittedName>
        <fullName evidence="2">MOSC domain-containing protein</fullName>
    </submittedName>
</protein>
<dbReference type="AlphaFoldDB" id="A0A975JBX5"/>
<dbReference type="EMBL" id="CP073581">
    <property type="protein sequence ID" value="QUJ75654.1"/>
    <property type="molecule type" value="Genomic_DNA"/>
</dbReference>
<keyword evidence="3" id="KW-1185">Reference proteome</keyword>
<dbReference type="InterPro" id="IPR005302">
    <property type="entry name" value="MoCF_Sase_C"/>
</dbReference>
<dbReference type="Pfam" id="PF03473">
    <property type="entry name" value="MOSC"/>
    <property type="match status" value="1"/>
</dbReference>
<dbReference type="Gene3D" id="2.40.33.20">
    <property type="entry name" value="PK beta-barrel domain-like"/>
    <property type="match status" value="1"/>
</dbReference>
<dbReference type="Proteomes" id="UP000683291">
    <property type="component" value="Chromosome 1"/>
</dbReference>
<evidence type="ECO:0000313" key="2">
    <source>
        <dbReference type="EMBL" id="QUJ75654.1"/>
    </source>
</evidence>
<dbReference type="PROSITE" id="PS51340">
    <property type="entry name" value="MOSC"/>
    <property type="match status" value="1"/>
</dbReference>